<evidence type="ECO:0000313" key="3">
    <source>
        <dbReference type="EMBL" id="GAP13315.1"/>
    </source>
</evidence>
<protein>
    <submittedName>
        <fullName evidence="3">Predicted transcriptional regulator</fullName>
    </submittedName>
</protein>
<dbReference type="RefSeq" id="WP_075072661.1">
    <property type="nucleotide sequence ID" value="NZ_DF967972.1"/>
</dbReference>
<dbReference type="EMBL" id="DF967972">
    <property type="protein sequence ID" value="GAP13315.1"/>
    <property type="molecule type" value="Genomic_DNA"/>
</dbReference>
<keyword evidence="4" id="KW-1185">Reference proteome</keyword>
<name>A0A0S7BFG3_9CHLR</name>
<dbReference type="SUPFAM" id="SSF46785">
    <property type="entry name" value="Winged helix' DNA-binding domain"/>
    <property type="match status" value="1"/>
</dbReference>
<dbReference type="PANTHER" id="PTHR43252">
    <property type="entry name" value="TRANSCRIPTIONAL REGULATOR YQJI"/>
    <property type="match status" value="1"/>
</dbReference>
<dbReference type="InterPro" id="IPR036388">
    <property type="entry name" value="WH-like_DNA-bd_sf"/>
</dbReference>
<dbReference type="Gene3D" id="1.10.10.10">
    <property type="entry name" value="Winged helix-like DNA-binding domain superfamily/Winged helix DNA-binding domain"/>
    <property type="match status" value="1"/>
</dbReference>
<gene>
    <name evidence="3" type="ORF">LARV_01068</name>
</gene>
<dbReference type="Proteomes" id="UP000055060">
    <property type="component" value="Unassembled WGS sequence"/>
</dbReference>
<sequence>MTIQYAILGLLSWQSFAGYDLKKIISDSELFYWSGSNNQIYRTLVQLHEDGLVSQEVQEQENLPARKIYTLTEKGRAELHEWLLTTPELPERHNAFLIQLAWADALSAADLAALVERYAGEVETHLLLLQEKVRRWLYPARSNREDFLWRQINENLIAHDRLELEWAQSLRAGLAEMGEQP</sequence>
<feature type="domain" description="Transcription regulator PadR C-terminal" evidence="2">
    <location>
        <begin position="94"/>
        <end position="173"/>
    </location>
</feature>
<dbReference type="OrthoDB" id="9783723at2"/>
<dbReference type="STRING" id="360412.LARV_01068"/>
<evidence type="ECO:0000259" key="1">
    <source>
        <dbReference type="Pfam" id="PF03551"/>
    </source>
</evidence>
<accession>A0A0S7BFG3</accession>
<dbReference type="InterPro" id="IPR005149">
    <property type="entry name" value="Tscrpt_reg_PadR_N"/>
</dbReference>
<dbReference type="InterPro" id="IPR036390">
    <property type="entry name" value="WH_DNA-bd_sf"/>
</dbReference>
<reference evidence="3" key="1">
    <citation type="submission" date="2015-07" db="EMBL/GenBank/DDBJ databases">
        <title>Draft Genome Sequences of Anaerolinea thermolimosa IMO-1, Bellilinea caldifistulae GOMI-1, Leptolinea tardivitalis YMTK-2, Levilinea saccharolytica KIBI-1,Longilinea arvoryzae KOME-1, Previously Described as Members of the Anaerolineaceae (Chloroflexi).</title>
        <authorList>
            <person name="Sekiguchi Y."/>
            <person name="Ohashi A."/>
            <person name="Matsuura N."/>
            <person name="Tourlousse M.D."/>
        </authorList>
    </citation>
    <scope>NUCLEOTIDE SEQUENCE [LARGE SCALE GENOMIC DNA]</scope>
    <source>
        <strain evidence="3">KOME-1</strain>
    </source>
</reference>
<proteinExistence type="predicted"/>
<dbReference type="InterPro" id="IPR018309">
    <property type="entry name" value="Tscrpt_reg_PadR_C"/>
</dbReference>
<feature type="domain" description="Transcription regulator PadR N-terminal" evidence="1">
    <location>
        <begin position="7"/>
        <end position="81"/>
    </location>
</feature>
<evidence type="ECO:0000259" key="2">
    <source>
        <dbReference type="Pfam" id="PF10400"/>
    </source>
</evidence>
<dbReference type="PANTHER" id="PTHR43252:SF6">
    <property type="entry name" value="NEGATIVE TRANSCRIPTION REGULATOR PADR"/>
    <property type="match status" value="1"/>
</dbReference>
<evidence type="ECO:0000313" key="4">
    <source>
        <dbReference type="Proteomes" id="UP000055060"/>
    </source>
</evidence>
<dbReference type="AlphaFoldDB" id="A0A0S7BFG3"/>
<dbReference type="Pfam" id="PF10400">
    <property type="entry name" value="Vir_act_alpha_C"/>
    <property type="match status" value="1"/>
</dbReference>
<dbReference type="Pfam" id="PF03551">
    <property type="entry name" value="PadR"/>
    <property type="match status" value="1"/>
</dbReference>
<organism evidence="3">
    <name type="scientific">Longilinea arvoryzae</name>
    <dbReference type="NCBI Taxonomy" id="360412"/>
    <lineage>
        <taxon>Bacteria</taxon>
        <taxon>Bacillati</taxon>
        <taxon>Chloroflexota</taxon>
        <taxon>Anaerolineae</taxon>
        <taxon>Anaerolineales</taxon>
        <taxon>Anaerolineaceae</taxon>
        <taxon>Longilinea</taxon>
    </lineage>
</organism>